<dbReference type="Pfam" id="PF12738">
    <property type="entry name" value="PTCB-BRCT"/>
    <property type="match status" value="1"/>
</dbReference>
<reference evidence="1" key="1">
    <citation type="journal article" date="2018" name="Nat. Genet.">
        <title>Extensive intraspecific gene order and gene structural variations between Mo17 and other maize genomes.</title>
        <authorList>
            <person name="Sun S."/>
            <person name="Zhou Y."/>
            <person name="Chen J."/>
            <person name="Shi J."/>
            <person name="Zhao H."/>
            <person name="Zhao H."/>
            <person name="Song W."/>
            <person name="Zhang M."/>
            <person name="Cui Y."/>
            <person name="Dong X."/>
            <person name="Liu H."/>
            <person name="Ma X."/>
            <person name="Jiao Y."/>
            <person name="Wang B."/>
            <person name="Wei X."/>
            <person name="Stein J.C."/>
            <person name="Glaubitz J.C."/>
            <person name="Lu F."/>
            <person name="Yu G."/>
            <person name="Liang C."/>
            <person name="Fengler K."/>
            <person name="Li B."/>
            <person name="Rafalski A."/>
            <person name="Schnable P.S."/>
            <person name="Ware D.H."/>
            <person name="Buckler E.S."/>
            <person name="Lai J."/>
        </authorList>
    </citation>
    <scope>NUCLEOTIDE SEQUENCE [LARGE SCALE GENOMIC DNA]</scope>
    <source>
        <tissue evidence="1">Seedling</tissue>
    </source>
</reference>
<dbReference type="InterPro" id="IPR036420">
    <property type="entry name" value="BRCT_dom_sf"/>
</dbReference>
<dbReference type="SMART" id="SM00292">
    <property type="entry name" value="BRCT"/>
    <property type="match status" value="2"/>
</dbReference>
<dbReference type="PROSITE" id="PS50172">
    <property type="entry name" value="BRCT"/>
    <property type="match status" value="1"/>
</dbReference>
<dbReference type="PANTHER" id="PTHR47181">
    <property type="entry name" value="BRCA1 C TERMINUS DOMAIN CONTAINING PROTEIN, EXPRESSED"/>
    <property type="match status" value="1"/>
</dbReference>
<organism evidence="1">
    <name type="scientific">Zea mays</name>
    <name type="common">Maize</name>
    <dbReference type="NCBI Taxonomy" id="4577"/>
    <lineage>
        <taxon>Eukaryota</taxon>
        <taxon>Viridiplantae</taxon>
        <taxon>Streptophyta</taxon>
        <taxon>Embryophyta</taxon>
        <taxon>Tracheophyta</taxon>
        <taxon>Spermatophyta</taxon>
        <taxon>Magnoliopsida</taxon>
        <taxon>Liliopsida</taxon>
        <taxon>Poales</taxon>
        <taxon>Poaceae</taxon>
        <taxon>PACMAD clade</taxon>
        <taxon>Panicoideae</taxon>
        <taxon>Andropogonodae</taxon>
        <taxon>Andropogoneae</taxon>
        <taxon>Tripsacinae</taxon>
        <taxon>Zea</taxon>
    </lineage>
</organism>
<dbReference type="Pfam" id="PF00533">
    <property type="entry name" value="BRCT"/>
    <property type="match status" value="1"/>
</dbReference>
<comment type="caution">
    <text evidence="1">The sequence shown here is derived from an EMBL/GenBank/DDBJ whole genome shotgun (WGS) entry which is preliminary data.</text>
</comment>
<dbReference type="InterPro" id="IPR044254">
    <property type="entry name" value="At4g02110-like"/>
</dbReference>
<dbReference type="ExpressionAtlas" id="A0A3L6E562">
    <property type="expression patterns" value="baseline and differential"/>
</dbReference>
<proteinExistence type="predicted"/>
<protein>
    <submittedName>
        <fullName evidence="1">Uncharacterized protein</fullName>
    </submittedName>
</protein>
<sequence>MPPHGPEEDAADAHLFAGVRFALHGFDQISASQFRLEIERCGGVHAGGWDADCTHVIVSNTLYDDPVCVAARKAGKKVVVDQWVEDSFDLGELADADRVLYAPVRDFKGIPGCDKLHICLTGYQKNWRDDIMKMVSLMGANFSKSLAANIITHLICYKFEGISSIHLYTLKGLGNPSGRPLYEKWLGSRDNGSSS</sequence>
<dbReference type="EMBL" id="NCVQ01000008">
    <property type="protein sequence ID" value="PWZ15905.1"/>
    <property type="molecule type" value="Genomic_DNA"/>
</dbReference>
<accession>A0A3L6E562</accession>
<dbReference type="Gene3D" id="3.40.50.10190">
    <property type="entry name" value="BRCT domain"/>
    <property type="match status" value="2"/>
</dbReference>
<dbReference type="Proteomes" id="UP000251960">
    <property type="component" value="Chromosome 7"/>
</dbReference>
<dbReference type="PANTHER" id="PTHR47181:SF6">
    <property type="entry name" value="BRCT DOMAIN-CONTAINING PROTEIN"/>
    <property type="match status" value="1"/>
</dbReference>
<dbReference type="AlphaFoldDB" id="A0A3L6E562"/>
<dbReference type="SUPFAM" id="SSF52113">
    <property type="entry name" value="BRCT domain"/>
    <property type="match status" value="2"/>
</dbReference>
<evidence type="ECO:0000313" key="1">
    <source>
        <dbReference type="EMBL" id="PWZ15905.1"/>
    </source>
</evidence>
<dbReference type="InterPro" id="IPR001357">
    <property type="entry name" value="BRCT_dom"/>
</dbReference>
<gene>
    <name evidence="1" type="ORF">Zm00014a_019866</name>
</gene>
<name>A0A3L6E562_MAIZE</name>